<evidence type="ECO:0000256" key="4">
    <source>
        <dbReference type="ARBA" id="ARBA00023136"/>
    </source>
</evidence>
<gene>
    <name evidence="7" type="primary">sauU</name>
    <name evidence="7" type="ORF">KL86DES1_21119</name>
</gene>
<feature type="transmembrane region" description="Helical" evidence="5">
    <location>
        <begin position="394"/>
        <end position="415"/>
    </location>
</feature>
<feature type="transmembrane region" description="Helical" evidence="5">
    <location>
        <begin position="233"/>
        <end position="251"/>
    </location>
</feature>
<evidence type="ECO:0000256" key="1">
    <source>
        <dbReference type="ARBA" id="ARBA00004141"/>
    </source>
</evidence>
<dbReference type="InterPro" id="IPR020846">
    <property type="entry name" value="MFS_dom"/>
</dbReference>
<dbReference type="RefSeq" id="WP_179980561.1">
    <property type="nucleotide sequence ID" value="NZ_LT608333.1"/>
</dbReference>
<dbReference type="GO" id="GO:0016020">
    <property type="term" value="C:membrane"/>
    <property type="evidence" value="ECO:0007669"/>
    <property type="project" value="UniProtKB-SubCell"/>
</dbReference>
<accession>A0A212L6J6</accession>
<name>A0A212L6J6_9BACT</name>
<evidence type="ECO:0000313" key="7">
    <source>
        <dbReference type="EMBL" id="SCM73193.1"/>
    </source>
</evidence>
<dbReference type="AlphaFoldDB" id="A0A212L6J6"/>
<dbReference type="InterPro" id="IPR036259">
    <property type="entry name" value="MFS_trans_sf"/>
</dbReference>
<feature type="transmembrane region" description="Helical" evidence="5">
    <location>
        <begin position="77"/>
        <end position="97"/>
    </location>
</feature>
<proteinExistence type="predicted"/>
<feature type="transmembrane region" description="Helical" evidence="5">
    <location>
        <begin position="49"/>
        <end position="70"/>
    </location>
</feature>
<evidence type="ECO:0000259" key="6">
    <source>
        <dbReference type="PROSITE" id="PS50850"/>
    </source>
</evidence>
<dbReference type="CDD" id="cd17319">
    <property type="entry name" value="MFS_ExuT_GudP_like"/>
    <property type="match status" value="1"/>
</dbReference>
<dbReference type="InterPro" id="IPR050382">
    <property type="entry name" value="MFS_Na/Anion_cotransporter"/>
</dbReference>
<feature type="transmembrane region" description="Helical" evidence="5">
    <location>
        <begin position="103"/>
        <end position="121"/>
    </location>
</feature>
<dbReference type="SUPFAM" id="SSF103473">
    <property type="entry name" value="MFS general substrate transporter"/>
    <property type="match status" value="1"/>
</dbReference>
<feature type="transmembrane region" description="Helical" evidence="5">
    <location>
        <begin position="331"/>
        <end position="353"/>
    </location>
</feature>
<protein>
    <submittedName>
        <fullName evidence="7">Putative sulfoacetate transporter SauU</fullName>
    </submittedName>
</protein>
<feature type="transmembrane region" description="Helical" evidence="5">
    <location>
        <begin position="271"/>
        <end position="295"/>
    </location>
</feature>
<feature type="transmembrane region" description="Helical" evidence="5">
    <location>
        <begin position="307"/>
        <end position="325"/>
    </location>
</feature>
<dbReference type="PROSITE" id="PS50850">
    <property type="entry name" value="MFS"/>
    <property type="match status" value="1"/>
</dbReference>
<dbReference type="Gene3D" id="1.20.1250.20">
    <property type="entry name" value="MFS general substrate transporter like domains"/>
    <property type="match status" value="2"/>
</dbReference>
<reference evidence="7" key="1">
    <citation type="submission" date="2016-08" db="EMBL/GenBank/DDBJ databases">
        <authorList>
            <person name="Seilhamer J.J."/>
        </authorList>
    </citation>
    <scope>NUCLEOTIDE SEQUENCE</scope>
    <source>
        <strain evidence="7">86-1</strain>
    </source>
</reference>
<feature type="transmembrane region" description="Helical" evidence="5">
    <location>
        <begin position="365"/>
        <end position="388"/>
    </location>
</feature>
<dbReference type="GO" id="GO:0022857">
    <property type="term" value="F:transmembrane transporter activity"/>
    <property type="evidence" value="ECO:0007669"/>
    <property type="project" value="InterPro"/>
</dbReference>
<keyword evidence="2 5" id="KW-0812">Transmembrane</keyword>
<evidence type="ECO:0000256" key="3">
    <source>
        <dbReference type="ARBA" id="ARBA00022989"/>
    </source>
</evidence>
<evidence type="ECO:0000256" key="5">
    <source>
        <dbReference type="SAM" id="Phobius"/>
    </source>
</evidence>
<feature type="transmembrane region" description="Helical" evidence="5">
    <location>
        <begin position="142"/>
        <end position="161"/>
    </location>
</feature>
<organism evidence="7">
    <name type="scientific">uncultured Desulfovibrio sp</name>
    <dbReference type="NCBI Taxonomy" id="167968"/>
    <lineage>
        <taxon>Bacteria</taxon>
        <taxon>Pseudomonadati</taxon>
        <taxon>Thermodesulfobacteriota</taxon>
        <taxon>Desulfovibrionia</taxon>
        <taxon>Desulfovibrionales</taxon>
        <taxon>Desulfovibrionaceae</taxon>
        <taxon>Desulfovibrio</taxon>
        <taxon>environmental samples</taxon>
    </lineage>
</organism>
<dbReference type="EMBL" id="FMJC01000002">
    <property type="protein sequence ID" value="SCM73193.1"/>
    <property type="molecule type" value="Genomic_DNA"/>
</dbReference>
<feature type="transmembrane region" description="Helical" evidence="5">
    <location>
        <begin position="167"/>
        <end position="186"/>
    </location>
</feature>
<keyword evidence="3 5" id="KW-1133">Transmembrane helix</keyword>
<keyword evidence="4 5" id="KW-0472">Membrane</keyword>
<sequence>MPTKPTRQRLLVLFVVCLVYFITYLDRVNVSVAAPLLMQEFGISKAQLGAVFSAFMVGYVLFQIPVGMLGDKYGPRVVLTGLVVVWSFFTFAITLAWSFSSLIVLRFLFGIGEAGAFTIATRAFSAWIPKTERGFAQGITHAFARFGGAVTPLIMAPIVFALGWREAFYICTGVGIVWAIFWFYWYRDTPQEFNARWNNKVNQAEIDLINDGRVVAKKGQKLPIKALFKSKNAWAVCAAYFCYNFNLWIFLTWLPTYLVDARGFTIVKMGIFASIPLLAGTIGDTLGGYLSDLLWKKTGKGNFSRRIVAIVGLLIAACFMIPGAMTESPYMAIFFLACSLFGLEMAVGVYWAVCLDIGEQYSGTVSSMMNCFGNVGSILSPFLFGVIVQYTGSWVYPFILASSLLVVGSIIWLFIKPEYSVNEELGLN</sequence>
<evidence type="ECO:0000256" key="2">
    <source>
        <dbReference type="ARBA" id="ARBA00022692"/>
    </source>
</evidence>
<feature type="domain" description="Major facilitator superfamily (MFS) profile" evidence="6">
    <location>
        <begin position="12"/>
        <end position="420"/>
    </location>
</feature>
<dbReference type="PANTHER" id="PTHR11662:SF399">
    <property type="entry name" value="FI19708P1-RELATED"/>
    <property type="match status" value="1"/>
</dbReference>
<dbReference type="InterPro" id="IPR011701">
    <property type="entry name" value="MFS"/>
</dbReference>
<comment type="subcellular location">
    <subcellularLocation>
        <location evidence="1">Membrane</location>
        <topology evidence="1">Multi-pass membrane protein</topology>
    </subcellularLocation>
</comment>
<dbReference type="Pfam" id="PF07690">
    <property type="entry name" value="MFS_1"/>
    <property type="match status" value="1"/>
</dbReference>
<dbReference type="PANTHER" id="PTHR11662">
    <property type="entry name" value="SOLUTE CARRIER FAMILY 17"/>
    <property type="match status" value="1"/>
</dbReference>